<evidence type="ECO:0000313" key="1">
    <source>
        <dbReference type="EMBL" id="SMC42728.1"/>
    </source>
</evidence>
<proteinExistence type="predicted"/>
<protein>
    <submittedName>
        <fullName evidence="1">Acyl carrier protein</fullName>
    </submittedName>
</protein>
<accession>A0AC61PJ57</accession>
<dbReference type="EMBL" id="FWXZ01000001">
    <property type="protein sequence ID" value="SMC42728.1"/>
    <property type="molecule type" value="Genomic_DNA"/>
</dbReference>
<sequence length="84" mass="9625">MEKVREFIIDYIQREYDIPDDVDILNLNYVEEGYIDSLGLIQFIAVIEDEFGITFTDEDLESEDIKVVGKMAELIASKMEGAAE</sequence>
<comment type="caution">
    <text evidence="1">The sequence shown here is derived from an EMBL/GenBank/DDBJ whole genome shotgun (WGS) entry which is preliminary data.</text>
</comment>
<dbReference type="Proteomes" id="UP000192328">
    <property type="component" value="Unassembled WGS sequence"/>
</dbReference>
<gene>
    <name evidence="1" type="ORF">SAMN06297397_0884</name>
</gene>
<name>A0AC61PJ57_9FIRM</name>
<keyword evidence="2" id="KW-1185">Reference proteome</keyword>
<reference evidence="1" key="1">
    <citation type="submission" date="2017-04" db="EMBL/GenBank/DDBJ databases">
        <authorList>
            <person name="Varghese N."/>
            <person name="Submissions S."/>
        </authorList>
    </citation>
    <scope>NUCLEOTIDE SEQUENCE</scope>
    <source>
        <strain evidence="1">WTE2008</strain>
    </source>
</reference>
<organism evidence="1 2">
    <name type="scientific">Aristaeella lactis</name>
    <dbReference type="NCBI Taxonomy" id="3046383"/>
    <lineage>
        <taxon>Bacteria</taxon>
        <taxon>Bacillati</taxon>
        <taxon>Bacillota</taxon>
        <taxon>Clostridia</taxon>
        <taxon>Eubacteriales</taxon>
        <taxon>Aristaeellaceae</taxon>
        <taxon>Aristaeella</taxon>
    </lineage>
</organism>
<evidence type="ECO:0000313" key="2">
    <source>
        <dbReference type="Proteomes" id="UP000192328"/>
    </source>
</evidence>